<evidence type="ECO:0000256" key="5">
    <source>
        <dbReference type="ARBA" id="ARBA00022729"/>
    </source>
</evidence>
<evidence type="ECO:0000256" key="9">
    <source>
        <dbReference type="ARBA" id="ARBA00023110"/>
    </source>
</evidence>
<feature type="domain" description="PPIase FKBP-type" evidence="16">
    <location>
        <begin position="176"/>
        <end position="264"/>
    </location>
</feature>
<accession>A0A401T0B8</accession>
<feature type="non-terminal residue" evidence="18">
    <location>
        <position position="1"/>
    </location>
</feature>
<evidence type="ECO:0000256" key="7">
    <source>
        <dbReference type="ARBA" id="ARBA00022824"/>
    </source>
</evidence>
<evidence type="ECO:0000259" key="17">
    <source>
        <dbReference type="PROSITE" id="PS50222"/>
    </source>
</evidence>
<feature type="compositionally biased region" description="Basic and acidic residues" evidence="14">
    <location>
        <begin position="556"/>
        <end position="584"/>
    </location>
</feature>
<dbReference type="GO" id="GO:0005783">
    <property type="term" value="C:endoplasmic reticulum"/>
    <property type="evidence" value="ECO:0007669"/>
    <property type="project" value="UniProtKB-SubCell"/>
</dbReference>
<dbReference type="OMA" id="YDRHTLV"/>
<dbReference type="PANTHER" id="PTHR46046">
    <property type="entry name" value="PEPTIDYLPROLYL ISOMERASE"/>
    <property type="match status" value="1"/>
</dbReference>
<dbReference type="Gene3D" id="1.10.238.10">
    <property type="entry name" value="EF-hand"/>
    <property type="match status" value="1"/>
</dbReference>
<evidence type="ECO:0000256" key="2">
    <source>
        <dbReference type="ARBA" id="ARBA00004240"/>
    </source>
</evidence>
<dbReference type="SUPFAM" id="SSF47473">
    <property type="entry name" value="EF-hand"/>
    <property type="match status" value="1"/>
</dbReference>
<evidence type="ECO:0000256" key="8">
    <source>
        <dbReference type="ARBA" id="ARBA00022837"/>
    </source>
</evidence>
<dbReference type="Pfam" id="PF00254">
    <property type="entry name" value="FKBP_C"/>
    <property type="match status" value="4"/>
</dbReference>
<evidence type="ECO:0000256" key="13">
    <source>
        <dbReference type="PROSITE-ProRule" id="PRU00277"/>
    </source>
</evidence>
<keyword evidence="10" id="KW-0325">Glycoprotein</keyword>
<keyword evidence="6" id="KW-0677">Repeat</keyword>
<reference evidence="18 19" key="1">
    <citation type="journal article" date="2018" name="Nat. Ecol. Evol.">
        <title>Shark genomes provide insights into elasmobranch evolution and the origin of vertebrates.</title>
        <authorList>
            <person name="Hara Y"/>
            <person name="Yamaguchi K"/>
            <person name="Onimaru K"/>
            <person name="Kadota M"/>
            <person name="Koyanagi M"/>
            <person name="Keeley SD"/>
            <person name="Tatsumi K"/>
            <person name="Tanaka K"/>
            <person name="Motone F"/>
            <person name="Kageyama Y"/>
            <person name="Nozu R"/>
            <person name="Adachi N"/>
            <person name="Nishimura O"/>
            <person name="Nakagawa R"/>
            <person name="Tanegashima C"/>
            <person name="Kiyatake I"/>
            <person name="Matsumoto R"/>
            <person name="Murakumo K"/>
            <person name="Nishida K"/>
            <person name="Terakita A"/>
            <person name="Kuratani S"/>
            <person name="Sato K"/>
            <person name="Hyodo S Kuraku.S."/>
        </authorList>
    </citation>
    <scope>NUCLEOTIDE SEQUENCE [LARGE SCALE GENOMIC DNA]</scope>
</reference>
<organism evidence="18 19">
    <name type="scientific">Chiloscyllium punctatum</name>
    <name type="common">Brownbanded bambooshark</name>
    <name type="synonym">Hemiscyllium punctatum</name>
    <dbReference type="NCBI Taxonomy" id="137246"/>
    <lineage>
        <taxon>Eukaryota</taxon>
        <taxon>Metazoa</taxon>
        <taxon>Chordata</taxon>
        <taxon>Craniata</taxon>
        <taxon>Vertebrata</taxon>
        <taxon>Chondrichthyes</taxon>
        <taxon>Elasmobranchii</taxon>
        <taxon>Galeomorphii</taxon>
        <taxon>Galeoidea</taxon>
        <taxon>Orectolobiformes</taxon>
        <taxon>Hemiscylliidae</taxon>
        <taxon>Chiloscyllium</taxon>
    </lineage>
</organism>
<dbReference type="PROSITE" id="PS00018">
    <property type="entry name" value="EF_HAND_1"/>
    <property type="match status" value="1"/>
</dbReference>
<evidence type="ECO:0000256" key="15">
    <source>
        <dbReference type="SAM" id="SignalP"/>
    </source>
</evidence>
<dbReference type="Pfam" id="PF13202">
    <property type="entry name" value="EF-hand_5"/>
    <property type="match status" value="1"/>
</dbReference>
<evidence type="ECO:0000256" key="12">
    <source>
        <dbReference type="ARBA" id="ARBA00055986"/>
    </source>
</evidence>
<dbReference type="PROSITE" id="PS50059">
    <property type="entry name" value="FKBP_PPIASE"/>
    <property type="match status" value="4"/>
</dbReference>
<evidence type="ECO:0000256" key="6">
    <source>
        <dbReference type="ARBA" id="ARBA00022737"/>
    </source>
</evidence>
<dbReference type="Proteomes" id="UP000287033">
    <property type="component" value="Unassembled WGS sequence"/>
</dbReference>
<evidence type="ECO:0000256" key="11">
    <source>
        <dbReference type="ARBA" id="ARBA00023235"/>
    </source>
</evidence>
<evidence type="ECO:0000313" key="18">
    <source>
        <dbReference type="EMBL" id="GCC36096.1"/>
    </source>
</evidence>
<evidence type="ECO:0000259" key="16">
    <source>
        <dbReference type="PROSITE" id="PS50059"/>
    </source>
</evidence>
<dbReference type="FunFam" id="3.10.50.40:FF:000002">
    <property type="entry name" value="Peptidylprolyl isomerase"/>
    <property type="match status" value="3"/>
</dbReference>
<keyword evidence="11 13" id="KW-0413">Isomerase</keyword>
<protein>
    <recommendedName>
        <fullName evidence="3 13">peptidylprolyl isomerase</fullName>
        <ecNumber evidence="3 13">5.2.1.8</ecNumber>
    </recommendedName>
</protein>
<dbReference type="PROSITE" id="PS50222">
    <property type="entry name" value="EF_HAND_2"/>
    <property type="match status" value="1"/>
</dbReference>
<dbReference type="CDD" id="cd00051">
    <property type="entry name" value="EFh"/>
    <property type="match status" value="1"/>
</dbReference>
<proteinExistence type="predicted"/>
<evidence type="ECO:0000256" key="1">
    <source>
        <dbReference type="ARBA" id="ARBA00000971"/>
    </source>
</evidence>
<dbReference type="GO" id="GO:0005509">
    <property type="term" value="F:calcium ion binding"/>
    <property type="evidence" value="ECO:0007669"/>
    <property type="project" value="InterPro"/>
</dbReference>
<dbReference type="InterPro" id="IPR018247">
    <property type="entry name" value="EF_Hand_1_Ca_BS"/>
</dbReference>
<dbReference type="STRING" id="137246.A0A401T0B8"/>
<keyword evidence="5 15" id="KW-0732">Signal</keyword>
<feature type="domain" description="PPIase FKBP-type" evidence="16">
    <location>
        <begin position="64"/>
        <end position="152"/>
    </location>
</feature>
<comment type="function">
    <text evidence="12">PPIases accelerate the folding of proteins during protein synthesis.</text>
</comment>
<keyword evidence="7" id="KW-0256">Endoplasmic reticulum</keyword>
<comment type="caution">
    <text evidence="18">The sequence shown here is derived from an EMBL/GenBank/DDBJ whole genome shotgun (WGS) entry which is preliminary data.</text>
</comment>
<feature type="domain" description="PPIase FKBP-type" evidence="16">
    <location>
        <begin position="288"/>
        <end position="376"/>
    </location>
</feature>
<gene>
    <name evidence="18" type="ORF">chiPu_0014588</name>
</gene>
<name>A0A401T0B8_CHIPU</name>
<dbReference type="EC" id="5.2.1.8" evidence="3 13"/>
<keyword evidence="19" id="KW-1185">Reference proteome</keyword>
<keyword evidence="8" id="KW-0106">Calcium</keyword>
<evidence type="ECO:0000256" key="14">
    <source>
        <dbReference type="SAM" id="MobiDB-lite"/>
    </source>
</evidence>
<evidence type="ECO:0000256" key="3">
    <source>
        <dbReference type="ARBA" id="ARBA00013194"/>
    </source>
</evidence>
<dbReference type="SUPFAM" id="SSF54534">
    <property type="entry name" value="FKBP-like"/>
    <property type="match status" value="4"/>
</dbReference>
<feature type="region of interest" description="Disordered" evidence="14">
    <location>
        <begin position="551"/>
        <end position="584"/>
    </location>
</feature>
<feature type="domain" description="EF-hand" evidence="17">
    <location>
        <begin position="543"/>
        <end position="578"/>
    </location>
</feature>
<dbReference type="EMBL" id="BEZZ01000787">
    <property type="protein sequence ID" value="GCC36096.1"/>
    <property type="molecule type" value="Genomic_DNA"/>
</dbReference>
<dbReference type="InterPro" id="IPR051989">
    <property type="entry name" value="FKBP-like_isomerase"/>
</dbReference>
<dbReference type="PANTHER" id="PTHR46046:SF3">
    <property type="entry name" value="PEPTIDYL-PROLYL CIS-TRANS ISOMERASE FKBP10"/>
    <property type="match status" value="1"/>
</dbReference>
<keyword evidence="4" id="KW-0479">Metal-binding</keyword>
<comment type="subcellular location">
    <subcellularLocation>
        <location evidence="2">Endoplasmic reticulum</location>
    </subcellularLocation>
</comment>
<keyword evidence="9 13" id="KW-0697">Rotamase</keyword>
<dbReference type="AlphaFoldDB" id="A0A401T0B8"/>
<feature type="signal peptide" evidence="15">
    <location>
        <begin position="1"/>
        <end position="38"/>
    </location>
</feature>
<feature type="domain" description="PPIase FKBP-type" evidence="16">
    <location>
        <begin position="400"/>
        <end position="487"/>
    </location>
</feature>
<dbReference type="InterPro" id="IPR001179">
    <property type="entry name" value="PPIase_FKBP_dom"/>
</dbReference>
<dbReference type="InterPro" id="IPR046357">
    <property type="entry name" value="PPIase_dom_sf"/>
</dbReference>
<evidence type="ECO:0000256" key="4">
    <source>
        <dbReference type="ARBA" id="ARBA00022723"/>
    </source>
</evidence>
<dbReference type="Gene3D" id="3.10.50.40">
    <property type="match status" value="4"/>
</dbReference>
<dbReference type="InterPro" id="IPR011992">
    <property type="entry name" value="EF-hand-dom_pair"/>
</dbReference>
<dbReference type="InterPro" id="IPR002048">
    <property type="entry name" value="EF_hand_dom"/>
</dbReference>
<evidence type="ECO:0000256" key="10">
    <source>
        <dbReference type="ARBA" id="ARBA00023180"/>
    </source>
</evidence>
<dbReference type="OrthoDB" id="1902587at2759"/>
<sequence length="584" mass="65171">NSSLRATCSSFLLSLPPALTMSTPLLPGLCLLFSLVLCEPGPLSDVLINRYFIPAVCPREVQSGDFIRYHYNGTFADGRKFDSSYDHSSTFNVEVGKGRLIPGMDKAVLGMCVNERRRIVIPPHLGYGSQGVDNVIPPDTTLYFDVILHDIWNHNDKVQIKTLYKPTVCNRTVQSSDYVRYHYNGTLLNGTLFDSSHNRMKTYDTYVGVGWLIKGMDEGLLGMCVGERRIIIIPPFLAYGETGYGSDIPPQASLVFDILLLDLHNPNDTVSVEKLVSPDSCTRQIETGDFIRYHYNGSLLDGTFFDSSYSRNHTYDTYIGMGYVISGLDQGLLGACMGEIRRVVIPPHLAYGQDGVANKIPPSAVLVFDVHIIDFHNPKDRVQIRPYFKPDACNRTSQINDYVTYHYNASLVDGTQLYTSREFDTPPTFILGSSKTIEGLSQGLFDMCIGEKRILTIPPHLGHGEMGAGDVPGSAVLLFDVELLDSKPGVPEGYLFVWTDKPPANLHKELDSNQDGEILLEEFSRYIKAQVDQGTGRLSPIDDPEKLIEDMFGNQDRNKDGKITPDELKLKTDEDNERIVKDEL</sequence>
<feature type="chain" id="PRO_5018965715" description="peptidylprolyl isomerase" evidence="15">
    <location>
        <begin position="39"/>
        <end position="584"/>
    </location>
</feature>
<evidence type="ECO:0000313" key="19">
    <source>
        <dbReference type="Proteomes" id="UP000287033"/>
    </source>
</evidence>
<comment type="catalytic activity">
    <reaction evidence="1 13">
        <text>[protein]-peptidylproline (omega=180) = [protein]-peptidylproline (omega=0)</text>
        <dbReference type="Rhea" id="RHEA:16237"/>
        <dbReference type="Rhea" id="RHEA-COMP:10747"/>
        <dbReference type="Rhea" id="RHEA-COMP:10748"/>
        <dbReference type="ChEBI" id="CHEBI:83833"/>
        <dbReference type="ChEBI" id="CHEBI:83834"/>
        <dbReference type="EC" id="5.2.1.8"/>
    </reaction>
</comment>
<dbReference type="GO" id="GO:0003755">
    <property type="term" value="F:peptidyl-prolyl cis-trans isomerase activity"/>
    <property type="evidence" value="ECO:0007669"/>
    <property type="project" value="UniProtKB-KW"/>
</dbReference>